<feature type="region of interest" description="Disordered" evidence="1">
    <location>
        <begin position="187"/>
        <end position="227"/>
    </location>
</feature>
<gene>
    <name evidence="2" type="ORF">SLS56_011591</name>
</gene>
<keyword evidence="3" id="KW-1185">Reference proteome</keyword>
<protein>
    <submittedName>
        <fullName evidence="2">Uncharacterized protein</fullName>
    </submittedName>
</protein>
<sequence>MSNLQNEPHNDAPSTNIISPPQAHQNSNSEASGYFGDDGAWYPYPQRNFGNYAAPSIPGQTTQQQAPYWRTCYHHTVNPNASGACYGGVCGPSSSYFPLGHGPMVTQQAFGGYQSQSNFGPVYGDPHFGITNPSFHMSQPANSHQIYSAPPNIGGKAVYNPYYRQAVPTHPQQALIPVSQQHISGSSLVTGPSLANGRLPSPPKSLQNNLSASARVSGAPLEEPESDRLKGARAIQRSHLPWHHKTIPKPRWNKQNPKRCWKKFRLSMSDLKVGMIVYVIPNGEWSGDRPAIVLSLEDDRICLLCCTSFSERDIWRKYAHFADAWVAEEHKSQYVLIADGGRTRPHNFLPVVGLQQQMELPKTTYVDFYMKYECGIDDIIRFGDSQRSAINIYVVDQPSMAAIEWYLQVRHDLMTQTEQYEARKTHYREVVGPDAARSAAARGTRMASQAGQ</sequence>
<dbReference type="EMBL" id="JAJVDC020000285">
    <property type="protein sequence ID" value="KAL1616041.1"/>
    <property type="molecule type" value="Genomic_DNA"/>
</dbReference>
<dbReference type="Proteomes" id="UP001521116">
    <property type="component" value="Unassembled WGS sequence"/>
</dbReference>
<organism evidence="2 3">
    <name type="scientific">Neofusicoccum ribis</name>
    <dbReference type="NCBI Taxonomy" id="45134"/>
    <lineage>
        <taxon>Eukaryota</taxon>
        <taxon>Fungi</taxon>
        <taxon>Dikarya</taxon>
        <taxon>Ascomycota</taxon>
        <taxon>Pezizomycotina</taxon>
        <taxon>Dothideomycetes</taxon>
        <taxon>Dothideomycetes incertae sedis</taxon>
        <taxon>Botryosphaeriales</taxon>
        <taxon>Botryosphaeriaceae</taxon>
        <taxon>Neofusicoccum</taxon>
    </lineage>
</organism>
<evidence type="ECO:0000313" key="2">
    <source>
        <dbReference type="EMBL" id="KAL1616041.1"/>
    </source>
</evidence>
<evidence type="ECO:0000313" key="3">
    <source>
        <dbReference type="Proteomes" id="UP001521116"/>
    </source>
</evidence>
<feature type="compositionally biased region" description="Polar residues" evidence="1">
    <location>
        <begin position="204"/>
        <end position="214"/>
    </location>
</feature>
<evidence type="ECO:0000256" key="1">
    <source>
        <dbReference type="SAM" id="MobiDB-lite"/>
    </source>
</evidence>
<reference evidence="2 3" key="1">
    <citation type="submission" date="2024-02" db="EMBL/GenBank/DDBJ databases">
        <title>De novo assembly and annotation of 12 fungi associated with fruit tree decline syndrome in Ontario, Canada.</title>
        <authorList>
            <person name="Sulman M."/>
            <person name="Ellouze W."/>
            <person name="Ilyukhin E."/>
        </authorList>
    </citation>
    <scope>NUCLEOTIDE SEQUENCE [LARGE SCALE GENOMIC DNA]</scope>
    <source>
        <strain evidence="2 3">M1-105</strain>
    </source>
</reference>
<proteinExistence type="predicted"/>
<comment type="caution">
    <text evidence="2">The sequence shown here is derived from an EMBL/GenBank/DDBJ whole genome shotgun (WGS) entry which is preliminary data.</text>
</comment>
<feature type="region of interest" description="Disordered" evidence="1">
    <location>
        <begin position="1"/>
        <end position="32"/>
    </location>
</feature>
<name>A0ABR3SBA4_9PEZI</name>
<accession>A0ABR3SBA4</accession>
<feature type="compositionally biased region" description="Polar residues" evidence="1">
    <location>
        <begin position="1"/>
        <end position="31"/>
    </location>
</feature>